<proteinExistence type="predicted"/>
<accession>A0A2L2TWV0</accession>
<evidence type="ECO:0000313" key="1">
    <source>
        <dbReference type="EMBL" id="CEI66250.1"/>
    </source>
</evidence>
<dbReference type="AlphaFoldDB" id="A0A2L2TWV0"/>
<name>A0A2L2TWV0_9HYPO</name>
<dbReference type="RefSeq" id="XP_025589967.1">
    <property type="nucleotide sequence ID" value="XM_025730886.2"/>
</dbReference>
<dbReference type="KEGG" id="fvn:FVRRES_02762"/>
<sequence>MTVLYENIDTDGDTLIIIPCLTALSESADASETTQRHEGTDPVTELRFKVSRSHLTVASRRARRMFQGEYLETQKSEIDGCYHWKMEPLFDPEALGIVLRIIHAQNQDLPDDVTLEMLVSIGKVVDDLQCHEALFFFAKVWKSRIFQPIPSHMCNELIQWIFVASVFKFDKCLNMATNVALMESTGHIDSLELPIISDIIDKIEKKRQDFLSDLADWLHASLDRLCSGSHCHAPQCTSVMIGVLLKYMKDLKLLISTPKEAFPKMSLSSAFKTVRSFDSPPLYLPPQTTTQQATSSFYSSGLQPKDNVWVLKEEMYRKYPKDLPKQLMTHQCRLQTLLEPMIAHLETQAKNHEFE</sequence>
<dbReference type="EMBL" id="LN649229">
    <property type="protein sequence ID" value="CEI66250.1"/>
    <property type="molecule type" value="Genomic_DNA"/>
</dbReference>
<keyword evidence="2" id="KW-1185">Reference proteome</keyword>
<dbReference type="STRING" id="56646.A0A2L2TWV0"/>
<dbReference type="Proteomes" id="UP000245910">
    <property type="component" value="Chromosome I"/>
</dbReference>
<evidence type="ECO:0000313" key="2">
    <source>
        <dbReference type="Proteomes" id="UP000245910"/>
    </source>
</evidence>
<evidence type="ECO:0008006" key="3">
    <source>
        <dbReference type="Google" id="ProtNLM"/>
    </source>
</evidence>
<protein>
    <recommendedName>
        <fullName evidence="3">BTB domain-containing protein</fullName>
    </recommendedName>
</protein>
<organism evidence="1 2">
    <name type="scientific">Fusarium venenatum</name>
    <dbReference type="NCBI Taxonomy" id="56646"/>
    <lineage>
        <taxon>Eukaryota</taxon>
        <taxon>Fungi</taxon>
        <taxon>Dikarya</taxon>
        <taxon>Ascomycota</taxon>
        <taxon>Pezizomycotina</taxon>
        <taxon>Sordariomycetes</taxon>
        <taxon>Hypocreomycetidae</taxon>
        <taxon>Hypocreales</taxon>
        <taxon>Nectriaceae</taxon>
        <taxon>Fusarium</taxon>
    </lineage>
</organism>
<reference evidence="2" key="1">
    <citation type="submission" date="2014-10" db="EMBL/GenBank/DDBJ databases">
        <authorList>
            <person name="King R."/>
        </authorList>
    </citation>
    <scope>NUCLEOTIDE SEQUENCE [LARGE SCALE GENOMIC DNA]</scope>
    <source>
        <strain evidence="2">A3/5</strain>
    </source>
</reference>
<dbReference type="GeneID" id="37254403"/>